<evidence type="ECO:0000256" key="4">
    <source>
        <dbReference type="ARBA" id="ARBA00022574"/>
    </source>
</evidence>
<evidence type="ECO:0000256" key="12">
    <source>
        <dbReference type="SAM" id="MobiDB-lite"/>
    </source>
</evidence>
<accession>A0ABR1ANQ6</accession>
<dbReference type="EMBL" id="JAWJWF010000046">
    <property type="protein sequence ID" value="KAK6624014.1"/>
    <property type="molecule type" value="Genomic_DNA"/>
</dbReference>
<feature type="repeat" description="WD" evidence="11">
    <location>
        <begin position="518"/>
        <end position="551"/>
    </location>
</feature>
<evidence type="ECO:0000313" key="13">
    <source>
        <dbReference type="EMBL" id="KAK6624014.1"/>
    </source>
</evidence>
<protein>
    <recommendedName>
        <fullName evidence="15">Dynein intermediate chain 2, ciliary</fullName>
    </recommendedName>
</protein>
<evidence type="ECO:0000256" key="8">
    <source>
        <dbReference type="ARBA" id="ARBA00023175"/>
    </source>
</evidence>
<keyword evidence="6" id="KW-0677">Repeat</keyword>
<evidence type="ECO:0000313" key="14">
    <source>
        <dbReference type="Proteomes" id="UP001359485"/>
    </source>
</evidence>
<dbReference type="InterPro" id="IPR001680">
    <property type="entry name" value="WD40_rpt"/>
</dbReference>
<reference evidence="13 14" key="1">
    <citation type="submission" date="2023-09" db="EMBL/GenBank/DDBJ databases">
        <title>Genomes of two closely related lineages of the louse Polyplax serrata with different host specificities.</title>
        <authorList>
            <person name="Martinu J."/>
            <person name="Tarabai H."/>
            <person name="Stefka J."/>
            <person name="Hypsa V."/>
        </authorList>
    </citation>
    <scope>NUCLEOTIDE SEQUENCE [LARGE SCALE GENOMIC DNA]</scope>
    <source>
        <strain evidence="13">98ZLc_SE</strain>
    </source>
</reference>
<feature type="compositionally biased region" description="Low complexity" evidence="12">
    <location>
        <begin position="142"/>
        <end position="157"/>
    </location>
</feature>
<gene>
    <name evidence="13" type="ORF">RUM44_010872</name>
</gene>
<keyword evidence="5" id="KW-0493">Microtubule</keyword>
<evidence type="ECO:0008006" key="15">
    <source>
        <dbReference type="Google" id="ProtNLM"/>
    </source>
</evidence>
<organism evidence="13 14">
    <name type="scientific">Polyplax serrata</name>
    <name type="common">Common mouse louse</name>
    <dbReference type="NCBI Taxonomy" id="468196"/>
    <lineage>
        <taxon>Eukaryota</taxon>
        <taxon>Metazoa</taxon>
        <taxon>Ecdysozoa</taxon>
        <taxon>Arthropoda</taxon>
        <taxon>Hexapoda</taxon>
        <taxon>Insecta</taxon>
        <taxon>Pterygota</taxon>
        <taxon>Neoptera</taxon>
        <taxon>Paraneoptera</taxon>
        <taxon>Psocodea</taxon>
        <taxon>Troctomorpha</taxon>
        <taxon>Phthiraptera</taxon>
        <taxon>Anoplura</taxon>
        <taxon>Polyplacidae</taxon>
        <taxon>Polyplax</taxon>
    </lineage>
</organism>
<evidence type="ECO:0000256" key="3">
    <source>
        <dbReference type="ARBA" id="ARBA00022490"/>
    </source>
</evidence>
<keyword evidence="10" id="KW-0966">Cell projection</keyword>
<keyword evidence="4 11" id="KW-0853">WD repeat</keyword>
<dbReference type="PANTHER" id="PTHR12442">
    <property type="entry name" value="DYNEIN INTERMEDIATE CHAIN"/>
    <property type="match status" value="1"/>
</dbReference>
<feature type="region of interest" description="Disordered" evidence="12">
    <location>
        <begin position="74"/>
        <end position="166"/>
    </location>
</feature>
<evidence type="ECO:0000256" key="9">
    <source>
        <dbReference type="ARBA" id="ARBA00023212"/>
    </source>
</evidence>
<evidence type="ECO:0000256" key="11">
    <source>
        <dbReference type="PROSITE-ProRule" id="PRU00221"/>
    </source>
</evidence>
<dbReference type="PROSITE" id="PS50082">
    <property type="entry name" value="WD_REPEATS_2"/>
    <property type="match status" value="1"/>
</dbReference>
<proteinExistence type="inferred from homology"/>
<comment type="caution">
    <text evidence="13">The sequence shown here is derived from an EMBL/GenBank/DDBJ whole genome shotgun (WGS) entry which is preliminary data.</text>
</comment>
<evidence type="ECO:0000256" key="2">
    <source>
        <dbReference type="ARBA" id="ARBA00011059"/>
    </source>
</evidence>
<keyword evidence="14" id="KW-1185">Reference proteome</keyword>
<dbReference type="Proteomes" id="UP001359485">
    <property type="component" value="Unassembled WGS sequence"/>
</dbReference>
<keyword evidence="7" id="KW-0243">Dynein</keyword>
<keyword evidence="8" id="KW-0505">Motor protein</keyword>
<evidence type="ECO:0000256" key="1">
    <source>
        <dbReference type="ARBA" id="ARBA00004430"/>
    </source>
</evidence>
<evidence type="ECO:0000256" key="7">
    <source>
        <dbReference type="ARBA" id="ARBA00023017"/>
    </source>
</evidence>
<name>A0ABR1ANQ6_POLSC</name>
<dbReference type="PANTHER" id="PTHR12442:SF11">
    <property type="entry name" value="DYNEIN AXONEMAL INTERMEDIATE CHAIN 1"/>
    <property type="match status" value="1"/>
</dbReference>
<feature type="compositionally biased region" description="Acidic residues" evidence="12">
    <location>
        <begin position="119"/>
        <end position="134"/>
    </location>
</feature>
<dbReference type="InterPro" id="IPR036322">
    <property type="entry name" value="WD40_repeat_dom_sf"/>
</dbReference>
<dbReference type="SUPFAM" id="SSF50978">
    <property type="entry name" value="WD40 repeat-like"/>
    <property type="match status" value="1"/>
</dbReference>
<evidence type="ECO:0000256" key="10">
    <source>
        <dbReference type="ARBA" id="ARBA00023273"/>
    </source>
</evidence>
<dbReference type="InterPro" id="IPR050687">
    <property type="entry name" value="Dynein_IC"/>
</dbReference>
<keyword evidence="9" id="KW-0206">Cytoskeleton</keyword>
<sequence>MTSNRCYKICDQTSLLLVTELKEEVARFLISVDMMGPKNVVEYSFKEGGFVSVPPSPPTIILVHLESCTILKDSPEGQEQINSGDWDGGEDDSKSKSKKKSDDDEEEEEVEEAGKGEGEGEGEGEEGAPAEEAPEEAKPEGAEPAEGEAVTAAAAPPAGAPPAQPGKRVKKLLNAFNFCERAAMTYNNPYRDMSTQTIPLPRQVFTGLISQWMIYDYYAEDFERQQKEKEKERKPLPGVKIKDSEQKRLEAMMAEILQMRTNEAANILDRMICQNLFDDISQDYRYYEDPSDEYRREEGTLLPLWKFCYEKTKKLTVTEMQWNPQYYDLFAVTFGSYDFTKPLPGALCLFTLKNPSYPEYIRFSEVGLLSVSIHNKEAYMMAVGGIDGSLSIYNKNLMDKNPQYQSDSVINKHLGAIWQVRWGEDLADGEFNVFTISCDGKVCNWILMQNQLLVTTVIVLTLPIEKIAGPDGALVPIKASGSAFAFHPTNRRIYLVGTEEGKIFKCSSLYESKYIFTYDAHTMPVHKISYNRFVPAIFLTCSGDWTIKIWEDMRSNPIFCFDLGCSVGDAQWAPYSSSVFAAITVDGKCHVFDLNVNKYKAICTQNVVSRKGKNRATRLKFNYHMPIIIVGDERGTITTLKLSPNLRLKAKAPKKKEAPLEPRELEIMKLEKILTTVREPNVLEPPPDRESV</sequence>
<comment type="subcellular location">
    <subcellularLocation>
        <location evidence="1">Cytoplasm</location>
        <location evidence="1">Cytoskeleton</location>
        <location evidence="1">Cilium axoneme</location>
    </subcellularLocation>
</comment>
<evidence type="ECO:0000256" key="5">
    <source>
        <dbReference type="ARBA" id="ARBA00022701"/>
    </source>
</evidence>
<dbReference type="Gene3D" id="2.130.10.10">
    <property type="entry name" value="YVTN repeat-like/Quinoprotein amine dehydrogenase"/>
    <property type="match status" value="2"/>
</dbReference>
<comment type="similarity">
    <text evidence="2">Belongs to the dynein intermediate chain family.</text>
</comment>
<keyword evidence="3" id="KW-0963">Cytoplasm</keyword>
<dbReference type="InterPro" id="IPR015943">
    <property type="entry name" value="WD40/YVTN_repeat-like_dom_sf"/>
</dbReference>
<dbReference type="SMART" id="SM00320">
    <property type="entry name" value="WD40"/>
    <property type="match status" value="4"/>
</dbReference>
<evidence type="ECO:0000256" key="6">
    <source>
        <dbReference type="ARBA" id="ARBA00022737"/>
    </source>
</evidence>